<dbReference type="PANTHER" id="PTHR48094:SF11">
    <property type="entry name" value="GLUTATHIONE-INDEPENDENT GLYOXALASE HSP31-RELATED"/>
    <property type="match status" value="1"/>
</dbReference>
<evidence type="ECO:0000256" key="1">
    <source>
        <dbReference type="ARBA" id="ARBA00023016"/>
    </source>
</evidence>
<keyword evidence="1" id="KW-0346">Stress response</keyword>
<dbReference type="InterPro" id="IPR029062">
    <property type="entry name" value="Class_I_gatase-like"/>
</dbReference>
<dbReference type="PANTHER" id="PTHR48094">
    <property type="entry name" value="PROTEIN/NUCLEIC ACID DEGLYCASE DJ-1-RELATED"/>
    <property type="match status" value="1"/>
</dbReference>
<name>A0A0D2MXA3_9CHLO</name>
<gene>
    <name evidence="5" type="ORF">MNEG_0836</name>
</gene>
<evidence type="ECO:0000313" key="5">
    <source>
        <dbReference type="EMBL" id="KIZ07115.1"/>
    </source>
</evidence>
<evidence type="ECO:0000313" key="6">
    <source>
        <dbReference type="Proteomes" id="UP000054498"/>
    </source>
</evidence>
<dbReference type="RefSeq" id="XP_013906134.1">
    <property type="nucleotide sequence ID" value="XM_014050680.1"/>
</dbReference>
<dbReference type="EC" id="3.2.-.-" evidence="5"/>
<evidence type="ECO:0000256" key="2">
    <source>
        <dbReference type="ARBA" id="ARBA00023239"/>
    </source>
</evidence>
<keyword evidence="5" id="KW-0378">Hydrolase</keyword>
<evidence type="ECO:0000259" key="4">
    <source>
        <dbReference type="Pfam" id="PF01965"/>
    </source>
</evidence>
<accession>A0A0D2MXA3</accession>
<dbReference type="EMBL" id="KK100293">
    <property type="protein sequence ID" value="KIZ07115.1"/>
    <property type="molecule type" value="Genomic_DNA"/>
</dbReference>
<dbReference type="Proteomes" id="UP000054498">
    <property type="component" value="Unassembled WGS sequence"/>
</dbReference>
<dbReference type="Gene3D" id="3.40.50.880">
    <property type="match status" value="1"/>
</dbReference>
<reference evidence="5 6" key="1">
    <citation type="journal article" date="2013" name="BMC Genomics">
        <title>Reconstruction of the lipid metabolism for the microalga Monoraphidium neglectum from its genome sequence reveals characteristics suitable for biofuel production.</title>
        <authorList>
            <person name="Bogen C."/>
            <person name="Al-Dilaimi A."/>
            <person name="Albersmeier A."/>
            <person name="Wichmann J."/>
            <person name="Grundmann M."/>
            <person name="Rupp O."/>
            <person name="Lauersen K.J."/>
            <person name="Blifernez-Klassen O."/>
            <person name="Kalinowski J."/>
            <person name="Goesmann A."/>
            <person name="Mussgnug J.H."/>
            <person name="Kruse O."/>
        </authorList>
    </citation>
    <scope>NUCLEOTIDE SEQUENCE [LARGE SCALE GENOMIC DNA]</scope>
    <source>
        <strain evidence="5 6">SAG 48.87</strain>
    </source>
</reference>
<keyword evidence="5" id="KW-0326">Glycosidase</keyword>
<dbReference type="GO" id="GO:0019243">
    <property type="term" value="P:methylglyoxal catabolic process to D-lactate via S-lactoyl-glutathione"/>
    <property type="evidence" value="ECO:0007669"/>
    <property type="project" value="TreeGrafter"/>
</dbReference>
<dbReference type="Pfam" id="PF01965">
    <property type="entry name" value="DJ-1_PfpI"/>
    <property type="match status" value="1"/>
</dbReference>
<protein>
    <submittedName>
        <fullName evidence="5">Putative chaperone protein HSP31</fullName>
        <ecNumber evidence="5">3.2.-.-</ecNumber>
    </submittedName>
</protein>
<dbReference type="SUPFAM" id="SSF52317">
    <property type="entry name" value="Class I glutamine amidotransferase-like"/>
    <property type="match status" value="1"/>
</dbReference>
<dbReference type="InterPro" id="IPR050325">
    <property type="entry name" value="Prot/Nucl_acid_deglycase"/>
</dbReference>
<comment type="similarity">
    <text evidence="3">Belongs to the peptidase C56 family. HSP31-like subfamily.</text>
</comment>
<dbReference type="OrthoDB" id="543156at2759"/>
<sequence length="248" mass="26303">MVAGKRVLIISTSHEKLGDTNEKTGLWMEELAHPYLIFKAHGLEVTVSSTKGGEIPVDEASLAAPFVTPEVEKFLLDDSAMAQVLESVPLADVADWASYDAVFLPGGHGTCWDFADNELIIKVVNGLARAGKVVAAVCHGANGLVNATDAEGQPIVKGREVTGFSDAEEYAVAKEKLIPFMLEERLKELGANYTKAKENWGVHALLDARPPFPLVTGQNPSSSALTAELIVEALGGHKAGAAPPELHA</sequence>
<dbReference type="GO" id="GO:0019172">
    <property type="term" value="F:glyoxalase III activity"/>
    <property type="evidence" value="ECO:0007669"/>
    <property type="project" value="TreeGrafter"/>
</dbReference>
<dbReference type="GO" id="GO:0016798">
    <property type="term" value="F:hydrolase activity, acting on glycosyl bonds"/>
    <property type="evidence" value="ECO:0007669"/>
    <property type="project" value="UniProtKB-KW"/>
</dbReference>
<dbReference type="KEGG" id="mng:MNEG_0836"/>
<keyword evidence="6" id="KW-1185">Reference proteome</keyword>
<dbReference type="InterPro" id="IPR002818">
    <property type="entry name" value="DJ-1/PfpI"/>
</dbReference>
<evidence type="ECO:0000256" key="3">
    <source>
        <dbReference type="ARBA" id="ARBA00038493"/>
    </source>
</evidence>
<dbReference type="GO" id="GO:0005737">
    <property type="term" value="C:cytoplasm"/>
    <property type="evidence" value="ECO:0007669"/>
    <property type="project" value="TreeGrafter"/>
</dbReference>
<organism evidence="5 6">
    <name type="scientific">Monoraphidium neglectum</name>
    <dbReference type="NCBI Taxonomy" id="145388"/>
    <lineage>
        <taxon>Eukaryota</taxon>
        <taxon>Viridiplantae</taxon>
        <taxon>Chlorophyta</taxon>
        <taxon>core chlorophytes</taxon>
        <taxon>Chlorophyceae</taxon>
        <taxon>CS clade</taxon>
        <taxon>Sphaeropleales</taxon>
        <taxon>Selenastraceae</taxon>
        <taxon>Monoraphidium</taxon>
    </lineage>
</organism>
<dbReference type="CDD" id="cd03141">
    <property type="entry name" value="GATase1_Hsp31_like"/>
    <property type="match status" value="1"/>
</dbReference>
<proteinExistence type="inferred from homology"/>
<feature type="domain" description="DJ-1/PfpI" evidence="4">
    <location>
        <begin position="30"/>
        <end position="171"/>
    </location>
</feature>
<dbReference type="GeneID" id="25726954"/>
<keyword evidence="2" id="KW-0456">Lyase</keyword>
<dbReference type="STRING" id="145388.A0A0D2MXA3"/>
<dbReference type="AlphaFoldDB" id="A0A0D2MXA3"/>